<keyword evidence="6 10" id="KW-1133">Transmembrane helix</keyword>
<evidence type="ECO:0000256" key="4">
    <source>
        <dbReference type="ARBA" id="ARBA00022679"/>
    </source>
</evidence>
<comment type="miscellaneous">
    <text evidence="10">Carbon 2 of the heme B porphyrin ring is defined according to the Fischer nomenclature.</text>
</comment>
<evidence type="ECO:0000313" key="11">
    <source>
        <dbReference type="EMBL" id="GAA4947673.1"/>
    </source>
</evidence>
<comment type="subcellular location">
    <subcellularLocation>
        <location evidence="1 10">Cell membrane</location>
        <topology evidence="1 10">Multi-pass membrane protein</topology>
    </subcellularLocation>
</comment>
<organism evidence="11 12">
    <name type="scientific">Halioxenophilus aromaticivorans</name>
    <dbReference type="NCBI Taxonomy" id="1306992"/>
    <lineage>
        <taxon>Bacteria</taxon>
        <taxon>Pseudomonadati</taxon>
        <taxon>Pseudomonadota</taxon>
        <taxon>Gammaproteobacteria</taxon>
        <taxon>Alteromonadales</taxon>
        <taxon>Alteromonadaceae</taxon>
        <taxon>Halioxenophilus</taxon>
    </lineage>
</organism>
<dbReference type="HAMAP" id="MF_00154">
    <property type="entry name" value="CyoE_CtaB"/>
    <property type="match status" value="1"/>
</dbReference>
<dbReference type="PANTHER" id="PTHR43448">
    <property type="entry name" value="PROTOHEME IX FARNESYLTRANSFERASE, MITOCHONDRIAL"/>
    <property type="match status" value="1"/>
</dbReference>
<feature type="transmembrane region" description="Helical" evidence="10">
    <location>
        <begin position="80"/>
        <end position="101"/>
    </location>
</feature>
<feature type="transmembrane region" description="Helical" evidence="10">
    <location>
        <begin position="230"/>
        <end position="248"/>
    </location>
</feature>
<evidence type="ECO:0000256" key="1">
    <source>
        <dbReference type="ARBA" id="ARBA00004651"/>
    </source>
</evidence>
<feature type="transmembrane region" description="Helical" evidence="10">
    <location>
        <begin position="35"/>
        <end position="59"/>
    </location>
</feature>
<keyword evidence="12" id="KW-1185">Reference proteome</keyword>
<dbReference type="RefSeq" id="WP_345423738.1">
    <property type="nucleotide sequence ID" value="NZ_AP031496.1"/>
</dbReference>
<feature type="transmembrane region" description="Helical" evidence="10">
    <location>
        <begin position="159"/>
        <end position="184"/>
    </location>
</feature>
<keyword evidence="5 10" id="KW-0812">Transmembrane</keyword>
<evidence type="ECO:0000256" key="5">
    <source>
        <dbReference type="ARBA" id="ARBA00022692"/>
    </source>
</evidence>
<feature type="transmembrane region" description="Helical" evidence="10">
    <location>
        <begin position="133"/>
        <end position="153"/>
    </location>
</feature>
<protein>
    <recommendedName>
        <fullName evidence="10">Protoheme IX farnesyltransferase</fullName>
        <ecNumber evidence="10">2.5.1.141</ecNumber>
    </recommendedName>
    <alternativeName>
        <fullName evidence="10">Heme B farnesyltransferase</fullName>
    </alternativeName>
    <alternativeName>
        <fullName evidence="10">Heme O synthase</fullName>
    </alternativeName>
</protein>
<dbReference type="GO" id="GO:0005886">
    <property type="term" value="C:plasma membrane"/>
    <property type="evidence" value="ECO:0007669"/>
    <property type="project" value="UniProtKB-SubCell"/>
</dbReference>
<dbReference type="PANTHER" id="PTHR43448:SF2">
    <property type="entry name" value="PROTOHEME IX FARNESYLTRANSFERASE, MITOCHONDRIAL"/>
    <property type="match status" value="1"/>
</dbReference>
<keyword evidence="8 10" id="KW-0472">Membrane</keyword>
<dbReference type="Pfam" id="PF01040">
    <property type="entry name" value="UbiA"/>
    <property type="match status" value="1"/>
</dbReference>
<dbReference type="EC" id="2.5.1.141" evidence="10"/>
<comment type="pathway">
    <text evidence="10">Porphyrin-containing compound metabolism; heme O biosynthesis; heme O from protoheme: step 1/1.</text>
</comment>
<dbReference type="InterPro" id="IPR044878">
    <property type="entry name" value="UbiA_sf"/>
</dbReference>
<evidence type="ECO:0000256" key="6">
    <source>
        <dbReference type="ARBA" id="ARBA00022989"/>
    </source>
</evidence>
<dbReference type="AlphaFoldDB" id="A0AAV3U4A5"/>
<evidence type="ECO:0000256" key="2">
    <source>
        <dbReference type="ARBA" id="ARBA00022475"/>
    </source>
</evidence>
<evidence type="ECO:0000256" key="9">
    <source>
        <dbReference type="ARBA" id="ARBA00047690"/>
    </source>
</evidence>
<keyword evidence="3" id="KW-0997">Cell inner membrane</keyword>
<dbReference type="Proteomes" id="UP001409585">
    <property type="component" value="Unassembled WGS sequence"/>
</dbReference>
<dbReference type="EMBL" id="BAABLX010000027">
    <property type="protein sequence ID" value="GAA4947673.1"/>
    <property type="molecule type" value="Genomic_DNA"/>
</dbReference>
<sequence length="285" mass="30298">MKKSTLNVIKPGIVGGNLVAAAGGYFLAAQGNVQWPVFIASMLGLTAVVAGGCAINNGIDRDIDACMQRTKHRATVTGEVSASMAYGSGLLLSALGLVLLHRYANSLSVWLAAFGLLVYVGFYSLWFKRRSVYGTLVGSLSGAVPPVVGYTAAAGQWDAGASILLLMFCLWQMPHSYAIAIYRYQDYAAANIPVLPVAAGIGKAKFHIVAYILVFSLVTMLLSFQGYTGGAFLLVASTTSCWWLLMALRGYRSGVDVRGWARQVFGVSIVTITVLSVTMALDFAV</sequence>
<dbReference type="FunFam" id="1.10.357.140:FF:000001">
    <property type="entry name" value="Protoheme IX farnesyltransferase"/>
    <property type="match status" value="1"/>
</dbReference>
<comment type="caution">
    <text evidence="11">The sequence shown here is derived from an EMBL/GenBank/DDBJ whole genome shotgun (WGS) entry which is preliminary data.</text>
</comment>
<feature type="transmembrane region" description="Helical" evidence="10">
    <location>
        <begin position="12"/>
        <end position="29"/>
    </location>
</feature>
<dbReference type="Gene3D" id="1.10.357.140">
    <property type="entry name" value="UbiA prenyltransferase"/>
    <property type="match status" value="1"/>
</dbReference>
<dbReference type="GO" id="GO:0048034">
    <property type="term" value="P:heme O biosynthetic process"/>
    <property type="evidence" value="ECO:0007669"/>
    <property type="project" value="UniProtKB-UniRule"/>
</dbReference>
<comment type="catalytic activity">
    <reaction evidence="9 10">
        <text>heme b + (2E,6E)-farnesyl diphosphate + H2O = Fe(II)-heme o + diphosphate</text>
        <dbReference type="Rhea" id="RHEA:28070"/>
        <dbReference type="ChEBI" id="CHEBI:15377"/>
        <dbReference type="ChEBI" id="CHEBI:33019"/>
        <dbReference type="ChEBI" id="CHEBI:60344"/>
        <dbReference type="ChEBI" id="CHEBI:60530"/>
        <dbReference type="ChEBI" id="CHEBI:175763"/>
        <dbReference type="EC" id="2.5.1.141"/>
    </reaction>
</comment>
<feature type="transmembrane region" description="Helical" evidence="10">
    <location>
        <begin position="204"/>
        <end position="224"/>
    </location>
</feature>
<gene>
    <name evidence="11" type="primary">cyoE_1</name>
    <name evidence="10" type="synonym">cyoE</name>
    <name evidence="11" type="ORF">GCM10025791_29290</name>
</gene>
<keyword evidence="7 10" id="KW-0350">Heme biosynthesis</keyword>
<reference evidence="12" key="1">
    <citation type="journal article" date="2019" name="Int. J. Syst. Evol. Microbiol.">
        <title>The Global Catalogue of Microorganisms (GCM) 10K type strain sequencing project: providing services to taxonomists for standard genome sequencing and annotation.</title>
        <authorList>
            <consortium name="The Broad Institute Genomics Platform"/>
            <consortium name="The Broad Institute Genome Sequencing Center for Infectious Disease"/>
            <person name="Wu L."/>
            <person name="Ma J."/>
        </authorList>
    </citation>
    <scope>NUCLEOTIDE SEQUENCE [LARGE SCALE GENOMIC DNA]</scope>
    <source>
        <strain evidence="12">JCM 19134</strain>
    </source>
</reference>
<evidence type="ECO:0000256" key="8">
    <source>
        <dbReference type="ARBA" id="ARBA00023136"/>
    </source>
</evidence>
<comment type="function">
    <text evidence="10">Converts heme B (protoheme IX) to heme O by substitution of the vinyl group on carbon 2 of heme B porphyrin ring with a hydroxyethyl farnesyl side group.</text>
</comment>
<keyword evidence="2 10" id="KW-1003">Cell membrane</keyword>
<feature type="transmembrane region" description="Helical" evidence="10">
    <location>
        <begin position="107"/>
        <end position="126"/>
    </location>
</feature>
<dbReference type="NCBIfam" id="TIGR01473">
    <property type="entry name" value="cyoE_ctaB"/>
    <property type="match status" value="1"/>
</dbReference>
<name>A0AAV3U4A5_9ALTE</name>
<dbReference type="InterPro" id="IPR030470">
    <property type="entry name" value="UbiA_prenylTrfase_CS"/>
</dbReference>
<feature type="transmembrane region" description="Helical" evidence="10">
    <location>
        <begin position="260"/>
        <end position="281"/>
    </location>
</feature>
<evidence type="ECO:0000256" key="10">
    <source>
        <dbReference type="HAMAP-Rule" id="MF_00154"/>
    </source>
</evidence>
<dbReference type="InterPro" id="IPR000537">
    <property type="entry name" value="UbiA_prenyltransferase"/>
</dbReference>
<evidence type="ECO:0000313" key="12">
    <source>
        <dbReference type="Proteomes" id="UP001409585"/>
    </source>
</evidence>
<dbReference type="NCBIfam" id="NF003348">
    <property type="entry name" value="PRK04375.1-1"/>
    <property type="match status" value="1"/>
</dbReference>
<dbReference type="CDD" id="cd13957">
    <property type="entry name" value="PT_UbiA_Cox10"/>
    <property type="match status" value="1"/>
</dbReference>
<dbReference type="GO" id="GO:0008495">
    <property type="term" value="F:protoheme IX farnesyltransferase activity"/>
    <property type="evidence" value="ECO:0007669"/>
    <property type="project" value="UniProtKB-UniRule"/>
</dbReference>
<accession>A0AAV3U4A5</accession>
<proteinExistence type="inferred from homology"/>
<dbReference type="InterPro" id="IPR006369">
    <property type="entry name" value="Protohaem_IX_farnesylTrfase"/>
</dbReference>
<comment type="similarity">
    <text evidence="10">Belongs to the UbiA prenyltransferase family. Protoheme IX farnesyltransferase subfamily.</text>
</comment>
<evidence type="ECO:0000256" key="7">
    <source>
        <dbReference type="ARBA" id="ARBA00023133"/>
    </source>
</evidence>
<evidence type="ECO:0000256" key="3">
    <source>
        <dbReference type="ARBA" id="ARBA00022519"/>
    </source>
</evidence>
<dbReference type="PROSITE" id="PS00943">
    <property type="entry name" value="UBIA"/>
    <property type="match status" value="1"/>
</dbReference>
<keyword evidence="4 10" id="KW-0808">Transferase</keyword>